<gene>
    <name evidence="13" type="ORF">J2Z35_000401</name>
</gene>
<keyword evidence="8 12" id="KW-0560">Oxidoreductase</keyword>
<keyword evidence="9" id="KW-0408">Iron</keyword>
<organism evidence="13 14">
    <name type="scientific">Acetoanaerobium pronyense</name>
    <dbReference type="NCBI Taxonomy" id="1482736"/>
    <lineage>
        <taxon>Bacteria</taxon>
        <taxon>Bacillati</taxon>
        <taxon>Bacillota</taxon>
        <taxon>Clostridia</taxon>
        <taxon>Peptostreptococcales</taxon>
        <taxon>Filifactoraceae</taxon>
        <taxon>Acetoanaerobium</taxon>
    </lineage>
</organism>
<dbReference type="Pfam" id="PF13353">
    <property type="entry name" value="Fer4_12"/>
    <property type="match status" value="1"/>
</dbReference>
<keyword evidence="5" id="KW-0004">4Fe-4S</keyword>
<evidence type="ECO:0000256" key="12">
    <source>
        <dbReference type="PIRNR" id="PIRNR000368"/>
    </source>
</evidence>
<reference evidence="13 14" key="1">
    <citation type="submission" date="2021-03" db="EMBL/GenBank/DDBJ databases">
        <title>Genomic Encyclopedia of Type Strains, Phase IV (KMG-IV): sequencing the most valuable type-strain genomes for metagenomic binning, comparative biology and taxonomic classification.</title>
        <authorList>
            <person name="Goeker M."/>
        </authorList>
    </citation>
    <scope>NUCLEOTIDE SEQUENCE [LARGE SCALE GENOMIC DNA]</scope>
    <source>
        <strain evidence="13 14">DSM 27512</strain>
    </source>
</reference>
<dbReference type="InterPro" id="IPR058240">
    <property type="entry name" value="rSAM_sf"/>
</dbReference>
<accession>A0ABS4KFQ2</accession>
<dbReference type="EMBL" id="JAGGLI010000003">
    <property type="protein sequence ID" value="MBP2026612.1"/>
    <property type="molecule type" value="Genomic_DNA"/>
</dbReference>
<dbReference type="SFLD" id="SFLDG01066">
    <property type="entry name" value="organic_radical-activating_enz"/>
    <property type="match status" value="1"/>
</dbReference>
<dbReference type="InterPro" id="IPR013785">
    <property type="entry name" value="Aldolase_TIM"/>
</dbReference>
<dbReference type="InterPro" id="IPR034457">
    <property type="entry name" value="Organic_radical-activating"/>
</dbReference>
<evidence type="ECO:0000256" key="11">
    <source>
        <dbReference type="ARBA" id="ARBA00047365"/>
    </source>
</evidence>
<dbReference type="SFLD" id="SFLDG01063">
    <property type="entry name" value="activating_enzymes__group_1"/>
    <property type="match status" value="1"/>
</dbReference>
<comment type="function">
    <text evidence="2 12">Activation of anaerobic ribonucleoside-triphosphate reductase under anaerobic conditions by generation of an organic free radical, using S-adenosylmethionine and reduced flavodoxin as cosubstrates to produce 5'-deoxy-adenosine.</text>
</comment>
<dbReference type="SUPFAM" id="SSF102114">
    <property type="entry name" value="Radical SAM enzymes"/>
    <property type="match status" value="1"/>
</dbReference>
<evidence type="ECO:0000256" key="10">
    <source>
        <dbReference type="ARBA" id="ARBA00023014"/>
    </source>
</evidence>
<evidence type="ECO:0000313" key="14">
    <source>
        <dbReference type="Proteomes" id="UP001314903"/>
    </source>
</evidence>
<evidence type="ECO:0000313" key="13">
    <source>
        <dbReference type="EMBL" id="MBP2026612.1"/>
    </source>
</evidence>
<dbReference type="Gene3D" id="3.20.20.70">
    <property type="entry name" value="Aldolase class I"/>
    <property type="match status" value="1"/>
</dbReference>
<dbReference type="EC" id="1.97.1.-" evidence="12"/>
<keyword evidence="7" id="KW-0479">Metal-binding</keyword>
<comment type="cofactor">
    <cofactor evidence="1">
        <name>[4Fe-4S] cluster</name>
        <dbReference type="ChEBI" id="CHEBI:49883"/>
    </cofactor>
</comment>
<dbReference type="InterPro" id="IPR012837">
    <property type="entry name" value="NrdG"/>
</dbReference>
<dbReference type="PIRSF" id="PIRSF000368">
    <property type="entry name" value="NrdG"/>
    <property type="match status" value="1"/>
</dbReference>
<sequence>MKTFRLSGLAKESIVDGLGLRYVVFAQGCSHKCDGCHNPQTHNYFAGEEYTVMTVFQDIKRNPLLKGVTFSGGEPMDQSQAFLELAKLVKDIGLDIWCFTGYTLEEILESKDQYKIELVKYIDVLVDGKFIKDKKTIEKPFVGSSNQRIIDIKASMNGIVSEINYRSPQEITLL</sequence>
<name>A0ABS4KFQ2_9FIRM</name>
<evidence type="ECO:0000256" key="4">
    <source>
        <dbReference type="ARBA" id="ARBA00014281"/>
    </source>
</evidence>
<evidence type="ECO:0000256" key="5">
    <source>
        <dbReference type="ARBA" id="ARBA00022485"/>
    </source>
</evidence>
<evidence type="ECO:0000256" key="1">
    <source>
        <dbReference type="ARBA" id="ARBA00001966"/>
    </source>
</evidence>
<evidence type="ECO:0000256" key="3">
    <source>
        <dbReference type="ARBA" id="ARBA00009777"/>
    </source>
</evidence>
<dbReference type="CDD" id="cd01335">
    <property type="entry name" value="Radical_SAM"/>
    <property type="match status" value="1"/>
</dbReference>
<protein>
    <recommendedName>
        <fullName evidence="4 12">Anaerobic ribonucleoside-triphosphate reductase-activating protein</fullName>
        <ecNumber evidence="12">1.97.1.-</ecNumber>
    </recommendedName>
</protein>
<keyword evidence="14" id="KW-1185">Reference proteome</keyword>
<evidence type="ECO:0000256" key="9">
    <source>
        <dbReference type="ARBA" id="ARBA00023004"/>
    </source>
</evidence>
<comment type="catalytic activity">
    <reaction evidence="11">
        <text>glycyl-[protein] + reduced [flavodoxin] + S-adenosyl-L-methionine = glycin-2-yl radical-[protein] + semiquinone [flavodoxin] + 5'-deoxyadenosine + L-methionine + H(+)</text>
        <dbReference type="Rhea" id="RHEA:61976"/>
        <dbReference type="Rhea" id="RHEA-COMP:10622"/>
        <dbReference type="Rhea" id="RHEA-COMP:14480"/>
        <dbReference type="Rhea" id="RHEA-COMP:15993"/>
        <dbReference type="Rhea" id="RHEA-COMP:15994"/>
        <dbReference type="ChEBI" id="CHEBI:15378"/>
        <dbReference type="ChEBI" id="CHEBI:17319"/>
        <dbReference type="ChEBI" id="CHEBI:29947"/>
        <dbReference type="ChEBI" id="CHEBI:32722"/>
        <dbReference type="ChEBI" id="CHEBI:57618"/>
        <dbReference type="ChEBI" id="CHEBI:57844"/>
        <dbReference type="ChEBI" id="CHEBI:59789"/>
        <dbReference type="ChEBI" id="CHEBI:140311"/>
    </reaction>
</comment>
<evidence type="ECO:0000256" key="2">
    <source>
        <dbReference type="ARBA" id="ARBA00003852"/>
    </source>
</evidence>
<dbReference type="InterPro" id="IPR007197">
    <property type="entry name" value="rSAM"/>
</dbReference>
<comment type="caution">
    <text evidence="13">The sequence shown here is derived from an EMBL/GenBank/DDBJ whole genome shotgun (WGS) entry which is preliminary data.</text>
</comment>
<dbReference type="InterPro" id="IPR001989">
    <property type="entry name" value="Radical_activat_CS"/>
</dbReference>
<dbReference type="RefSeq" id="WP_330623328.1">
    <property type="nucleotide sequence ID" value="NZ_JAGGLI010000003.1"/>
</dbReference>
<evidence type="ECO:0000256" key="7">
    <source>
        <dbReference type="ARBA" id="ARBA00022723"/>
    </source>
</evidence>
<dbReference type="Proteomes" id="UP001314903">
    <property type="component" value="Unassembled WGS sequence"/>
</dbReference>
<comment type="similarity">
    <text evidence="3 12">Belongs to the organic radical-activating enzymes family.</text>
</comment>
<keyword evidence="6" id="KW-0949">S-adenosyl-L-methionine</keyword>
<evidence type="ECO:0000256" key="6">
    <source>
        <dbReference type="ARBA" id="ARBA00022691"/>
    </source>
</evidence>
<dbReference type="NCBIfam" id="TIGR02491">
    <property type="entry name" value="NrdG"/>
    <property type="match status" value="1"/>
</dbReference>
<dbReference type="SFLD" id="SFLDS00029">
    <property type="entry name" value="Radical_SAM"/>
    <property type="match status" value="1"/>
</dbReference>
<dbReference type="GO" id="GO:0043365">
    <property type="term" value="F:[formate-C-acetyltransferase]-activating enzyme activity"/>
    <property type="evidence" value="ECO:0007669"/>
    <property type="project" value="UniProtKB-EC"/>
</dbReference>
<dbReference type="PROSITE" id="PS01087">
    <property type="entry name" value="RADICAL_ACTIVATING"/>
    <property type="match status" value="1"/>
</dbReference>
<proteinExistence type="inferred from homology"/>
<dbReference type="SFLD" id="SFLDF00299">
    <property type="entry name" value="anaerobic_ribonucleoside-triph"/>
    <property type="match status" value="1"/>
</dbReference>
<keyword evidence="10" id="KW-0411">Iron-sulfur</keyword>
<dbReference type="PANTHER" id="PTHR30352">
    <property type="entry name" value="PYRUVATE FORMATE-LYASE-ACTIVATING ENZYME"/>
    <property type="match status" value="1"/>
</dbReference>
<dbReference type="PANTHER" id="PTHR30352:SF2">
    <property type="entry name" value="ANAEROBIC RIBONUCLEOSIDE-TRIPHOSPHATE REDUCTASE-ACTIVATING PROTEIN"/>
    <property type="match status" value="1"/>
</dbReference>
<evidence type="ECO:0000256" key="8">
    <source>
        <dbReference type="ARBA" id="ARBA00023002"/>
    </source>
</evidence>